<dbReference type="InterPro" id="IPR011043">
    <property type="entry name" value="Gal_Oxase/kelch_b-propeller"/>
</dbReference>
<dbReference type="PROSITE" id="PS51212">
    <property type="entry name" value="WSC"/>
    <property type="match status" value="4"/>
</dbReference>
<dbReference type="Pfam" id="PF07250">
    <property type="entry name" value="Glyoxal_oxid_N"/>
    <property type="match status" value="1"/>
</dbReference>
<feature type="domain" description="WSC" evidence="3">
    <location>
        <begin position="296"/>
        <end position="392"/>
    </location>
</feature>
<dbReference type="SUPFAM" id="SSF50965">
    <property type="entry name" value="Galactose oxidase, central domain"/>
    <property type="match status" value="1"/>
</dbReference>
<dbReference type="Pfam" id="PF09118">
    <property type="entry name" value="GO-like_E_set"/>
    <property type="match status" value="1"/>
</dbReference>
<keyword evidence="1" id="KW-0732">Signal</keyword>
<proteinExistence type="predicted"/>
<dbReference type="Proteomes" id="UP000799324">
    <property type="component" value="Unassembled WGS sequence"/>
</dbReference>
<dbReference type="InterPro" id="IPR037293">
    <property type="entry name" value="Gal_Oxidase_central_sf"/>
</dbReference>
<evidence type="ECO:0000259" key="3">
    <source>
        <dbReference type="PROSITE" id="PS51212"/>
    </source>
</evidence>
<dbReference type="AlphaFoldDB" id="A0A6A6T7A9"/>
<evidence type="ECO:0000313" key="4">
    <source>
        <dbReference type="EMBL" id="KAF2655101.1"/>
    </source>
</evidence>
<dbReference type="SUPFAM" id="SSF81296">
    <property type="entry name" value="E set domains"/>
    <property type="match status" value="1"/>
</dbReference>
<dbReference type="InterPro" id="IPR002889">
    <property type="entry name" value="WSC_carb-bd"/>
</dbReference>
<keyword evidence="5" id="KW-1185">Reference proteome</keyword>
<dbReference type="SMART" id="SM00321">
    <property type="entry name" value="WSC"/>
    <property type="match status" value="3"/>
</dbReference>
<organism evidence="4 5">
    <name type="scientific">Lophiostoma macrostomum CBS 122681</name>
    <dbReference type="NCBI Taxonomy" id="1314788"/>
    <lineage>
        <taxon>Eukaryota</taxon>
        <taxon>Fungi</taxon>
        <taxon>Dikarya</taxon>
        <taxon>Ascomycota</taxon>
        <taxon>Pezizomycotina</taxon>
        <taxon>Dothideomycetes</taxon>
        <taxon>Pleosporomycetidae</taxon>
        <taxon>Pleosporales</taxon>
        <taxon>Lophiostomataceae</taxon>
        <taxon>Lophiostoma</taxon>
    </lineage>
</organism>
<evidence type="ECO:0000256" key="1">
    <source>
        <dbReference type="ARBA" id="ARBA00022729"/>
    </source>
</evidence>
<dbReference type="Pfam" id="PF01822">
    <property type="entry name" value="WSC"/>
    <property type="match status" value="4"/>
</dbReference>
<dbReference type="EMBL" id="MU004354">
    <property type="protein sequence ID" value="KAF2655101.1"/>
    <property type="molecule type" value="Genomic_DNA"/>
</dbReference>
<gene>
    <name evidence="4" type="ORF">K491DRAFT_440309</name>
</gene>
<sequence>MYAGVEYSQECWCGNAIAISSEPAELDSCDMPCKGNASEYCGGPNRLNIYTPRQETTAGWTSLGCYTDSAAARTLTVYVFPPGDLTTKSCQNACQSAGYTLAGTEYAGECYCGNSFSNGGGPAPDGAAGCNMACKGNPTEICGGPNRLSVYENGNGPISSAVPTPSSPASSSSTSGPIATAVPNGWTYQGCWIDGANGRVMQQQQADDATLTVASCIGKCVGLGYPVAGMEYGQQCFCDTALRNGASKTSESDCSMACAGDSTEKCGAGNRLSVYSNDTLTVYPVPTPQKSGLNGSWVYQGCLADDQETRALPWQLILNNNNTANNCITQCSNFGYNAGGMEYGIECWCGTTSDVLTAGVQLLDESQCQYACSGNATAICGGSRRLTYYTWEGKSLAQFTYQTGNAAGEYQFLIGGVVIPLVTQAARNGKVTFLEKAGTGAPNTTGAYELDIAQLNNFTGAWRPMHVKTDIFCSSSLTLPDKVGRQINVGGWANDATYGIRLYWPDGSPGVWGSNDWQENVNEVKLQAGRWYPTAMVMANGSILVVGGEAGSNGAPVPSLEILPKVGPTLYCDWLNRTDPNNLYPFLVVLPSGGVFVAYYNEAAILDEVSLAIKTQLPNMPGAVNNFLAGRTYPMEGTAVILPQHAPYTDPLQVMICGGSTPYQGFALDNCVTIAPEVANAQWTIERMPSVRVITCMTALPDGTYIILNGAMQGFAGFGLGNFPNHNAVLYDPSQPVHSRFSVMANTTVDRLYHSEAILLDDGRVLVSGSDPEDNRHNQEYRVEVFIPPYLMGNPIQPQVTLTNTDWAYGQTVTVTASQPITRISLLGAGASTHGNSIGQRTIFPAVSCSGTSCSVTAPPNANVCPPGWFQLFALNANGVPSTAVWVRIGGDPAGLGNWPNAPDFNVPGV</sequence>
<feature type="compositionally biased region" description="Low complexity" evidence="2">
    <location>
        <begin position="157"/>
        <end position="178"/>
    </location>
</feature>
<accession>A0A6A6T7A9</accession>
<dbReference type="CDD" id="cd02851">
    <property type="entry name" value="E_set_GO_C"/>
    <property type="match status" value="1"/>
</dbReference>
<dbReference type="InterPro" id="IPR013783">
    <property type="entry name" value="Ig-like_fold"/>
</dbReference>
<dbReference type="PANTHER" id="PTHR32208">
    <property type="entry name" value="SECRETED PROTEIN-RELATED"/>
    <property type="match status" value="1"/>
</dbReference>
<evidence type="ECO:0000256" key="2">
    <source>
        <dbReference type="SAM" id="MobiDB-lite"/>
    </source>
</evidence>
<reference evidence="4" key="1">
    <citation type="journal article" date="2020" name="Stud. Mycol.">
        <title>101 Dothideomycetes genomes: a test case for predicting lifestyles and emergence of pathogens.</title>
        <authorList>
            <person name="Haridas S."/>
            <person name="Albert R."/>
            <person name="Binder M."/>
            <person name="Bloem J."/>
            <person name="Labutti K."/>
            <person name="Salamov A."/>
            <person name="Andreopoulos B."/>
            <person name="Baker S."/>
            <person name="Barry K."/>
            <person name="Bills G."/>
            <person name="Bluhm B."/>
            <person name="Cannon C."/>
            <person name="Castanera R."/>
            <person name="Culley D."/>
            <person name="Daum C."/>
            <person name="Ezra D."/>
            <person name="Gonzalez J."/>
            <person name="Henrissat B."/>
            <person name="Kuo A."/>
            <person name="Liang C."/>
            <person name="Lipzen A."/>
            <person name="Lutzoni F."/>
            <person name="Magnuson J."/>
            <person name="Mondo S."/>
            <person name="Nolan M."/>
            <person name="Ohm R."/>
            <person name="Pangilinan J."/>
            <person name="Park H.-J."/>
            <person name="Ramirez L."/>
            <person name="Alfaro M."/>
            <person name="Sun H."/>
            <person name="Tritt A."/>
            <person name="Yoshinaga Y."/>
            <person name="Zwiers L.-H."/>
            <person name="Turgeon B."/>
            <person name="Goodwin S."/>
            <person name="Spatafora J."/>
            <person name="Crous P."/>
            <person name="Grigoriev I."/>
        </authorList>
    </citation>
    <scope>NUCLEOTIDE SEQUENCE</scope>
    <source>
        <strain evidence="4">CBS 122681</strain>
    </source>
</reference>
<dbReference type="InterPro" id="IPR014756">
    <property type="entry name" value="Ig_E-set"/>
</dbReference>
<feature type="domain" description="WSC" evidence="3">
    <location>
        <begin position="185"/>
        <end position="278"/>
    </location>
</feature>
<dbReference type="Gene3D" id="2.60.40.10">
    <property type="entry name" value="Immunoglobulins"/>
    <property type="match status" value="1"/>
</dbReference>
<dbReference type="InterPro" id="IPR015202">
    <property type="entry name" value="GO-like_E_set"/>
</dbReference>
<feature type="region of interest" description="Disordered" evidence="2">
    <location>
        <begin position="154"/>
        <end position="178"/>
    </location>
</feature>
<dbReference type="OrthoDB" id="2019572at2759"/>
<evidence type="ECO:0000313" key="5">
    <source>
        <dbReference type="Proteomes" id="UP000799324"/>
    </source>
</evidence>
<feature type="domain" description="WSC" evidence="3">
    <location>
        <begin position="59"/>
        <end position="154"/>
    </location>
</feature>
<feature type="domain" description="WSC" evidence="3">
    <location>
        <begin position="1"/>
        <end position="53"/>
    </location>
</feature>
<dbReference type="InterPro" id="IPR009880">
    <property type="entry name" value="Glyoxal_oxidase_N"/>
</dbReference>
<dbReference type="Gene3D" id="2.130.10.80">
    <property type="entry name" value="Galactose oxidase/kelch, beta-propeller"/>
    <property type="match status" value="1"/>
</dbReference>
<protein>
    <submittedName>
        <fullName evidence="4">Copper radical oxidase</fullName>
    </submittedName>
</protein>
<dbReference type="PANTHER" id="PTHR32208:SF105">
    <property type="entry name" value="COPPER RADICAL OXIDASE"/>
    <property type="match status" value="1"/>
</dbReference>
<name>A0A6A6T7A9_9PLEO</name>